<proteinExistence type="predicted"/>
<reference evidence="2" key="1">
    <citation type="submission" date="2023-04" db="EMBL/GenBank/DDBJ databases">
        <title>Phytophthora lilii NBRC 32176.</title>
        <authorList>
            <person name="Ichikawa N."/>
            <person name="Sato H."/>
            <person name="Tonouchi N."/>
        </authorList>
    </citation>
    <scope>NUCLEOTIDE SEQUENCE</scope>
    <source>
        <strain evidence="2">NBRC 32176</strain>
    </source>
</reference>
<organism evidence="2 3">
    <name type="scientific">Phytophthora lilii</name>
    <dbReference type="NCBI Taxonomy" id="2077276"/>
    <lineage>
        <taxon>Eukaryota</taxon>
        <taxon>Sar</taxon>
        <taxon>Stramenopiles</taxon>
        <taxon>Oomycota</taxon>
        <taxon>Peronosporomycetes</taxon>
        <taxon>Peronosporales</taxon>
        <taxon>Peronosporaceae</taxon>
        <taxon>Phytophthora</taxon>
    </lineage>
</organism>
<name>A0A9W6U213_9STRA</name>
<keyword evidence="3" id="KW-1185">Reference proteome</keyword>
<feature type="signal peptide" evidence="1">
    <location>
        <begin position="1"/>
        <end position="21"/>
    </location>
</feature>
<dbReference type="AlphaFoldDB" id="A0A9W6U213"/>
<keyword evidence="1" id="KW-0732">Signal</keyword>
<feature type="chain" id="PRO_5040880992" evidence="1">
    <location>
        <begin position="22"/>
        <end position="151"/>
    </location>
</feature>
<dbReference type="Proteomes" id="UP001165083">
    <property type="component" value="Unassembled WGS sequence"/>
</dbReference>
<evidence type="ECO:0000313" key="3">
    <source>
        <dbReference type="Proteomes" id="UP001165083"/>
    </source>
</evidence>
<accession>A0A9W6U213</accession>
<evidence type="ECO:0000313" key="2">
    <source>
        <dbReference type="EMBL" id="GMF24379.1"/>
    </source>
</evidence>
<comment type="caution">
    <text evidence="2">The sequence shown here is derived from an EMBL/GenBank/DDBJ whole genome shotgun (WGS) entry which is preliminary data.</text>
</comment>
<dbReference type="EMBL" id="BSXW01000513">
    <property type="protein sequence ID" value="GMF24379.1"/>
    <property type="molecule type" value="Genomic_DNA"/>
</dbReference>
<sequence>MPKRFGLALTFPAAWVRWATPLQPEYLPVHVPLKRYSSANVVALVAVLTVKPRATSEELTEEPSRDRGFSGCRCVQVGGESDKPSPRRRVLGGVSTLRVCGVGTQMGMDMPVAAEVPNSGKLSGQGLKDSLVTDWLIFTGLNVSKSTQRVT</sequence>
<protein>
    <submittedName>
        <fullName evidence="2">Unnamed protein product</fullName>
    </submittedName>
</protein>
<evidence type="ECO:0000256" key="1">
    <source>
        <dbReference type="SAM" id="SignalP"/>
    </source>
</evidence>
<gene>
    <name evidence="2" type="ORF">Plil01_000998000</name>
</gene>